<dbReference type="Gene3D" id="1.10.443.10">
    <property type="entry name" value="Intergrase catalytic core"/>
    <property type="match status" value="1"/>
</dbReference>
<dbReference type="PANTHER" id="PTHR30349">
    <property type="entry name" value="PHAGE INTEGRASE-RELATED"/>
    <property type="match status" value="1"/>
</dbReference>
<dbReference type="SUPFAM" id="SSF56349">
    <property type="entry name" value="DNA breaking-rejoining enzymes"/>
    <property type="match status" value="1"/>
</dbReference>
<reference evidence="6" key="1">
    <citation type="submission" date="2024-05" db="EMBL/GenBank/DDBJ databases">
        <authorList>
            <person name="Bunk B."/>
            <person name="Swiderski J."/>
            <person name="Sproer C."/>
            <person name="Thiel V."/>
        </authorList>
    </citation>
    <scope>NUCLEOTIDE SEQUENCE</scope>
    <source>
        <strain evidence="6">DSM 17735</strain>
    </source>
</reference>
<dbReference type="PROSITE" id="PS51898">
    <property type="entry name" value="TYR_RECOMBINASE"/>
    <property type="match status" value="1"/>
</dbReference>
<keyword evidence="1" id="KW-0159">Chromosome partition</keyword>
<name>A0AAU7LWX8_9BURK</name>
<feature type="domain" description="Tyr recombinase" evidence="5">
    <location>
        <begin position="161"/>
        <end position="352"/>
    </location>
</feature>
<protein>
    <submittedName>
        <fullName evidence="6">Tyrosine-type recombinase/integrase</fullName>
    </submittedName>
</protein>
<evidence type="ECO:0000259" key="5">
    <source>
        <dbReference type="PROSITE" id="PS51898"/>
    </source>
</evidence>
<dbReference type="GO" id="GO:0003677">
    <property type="term" value="F:DNA binding"/>
    <property type="evidence" value="ECO:0007669"/>
    <property type="project" value="UniProtKB-KW"/>
</dbReference>
<keyword evidence="4" id="KW-0233">DNA recombination</keyword>
<dbReference type="GO" id="GO:0007059">
    <property type="term" value="P:chromosome segregation"/>
    <property type="evidence" value="ECO:0007669"/>
    <property type="project" value="UniProtKB-KW"/>
</dbReference>
<sequence>MLISVVENIPATPALQVAVLGDAAQRAVDDLLREGESFNTMTSYRSALRYWAAWHLMRYGGPIQLPMPVPCLLQFIVDHAERMTDKGLVSELPAAIDLALVDAGYKGKPGPLAHSTLIHRIAVLSKAHQLRELANPCHDPKVRELLSRTRKAYARRGVLPNKKDALTKDPLQAILASCDDTLRGRRDRALLLFAWASGGRRRSEVANADMKFLKRVSDGFTYTLVHSKTNQAGLQRPENDKPLLGAAATALTVWLNASGIVEGPIFRQVRKGGQLGAALAAAAVRDIVKYRCALAGVEGDFSAHSLRSGFVTEAGRQNMSLAETMAMTGHHSVATVMGYSRAGASLSSKVARLFDAPA</sequence>
<dbReference type="EMBL" id="CP157675">
    <property type="protein sequence ID" value="XBP72145.1"/>
    <property type="molecule type" value="Genomic_DNA"/>
</dbReference>
<dbReference type="InterPro" id="IPR013762">
    <property type="entry name" value="Integrase-like_cat_sf"/>
</dbReference>
<dbReference type="InterPro" id="IPR011010">
    <property type="entry name" value="DNA_brk_join_enz"/>
</dbReference>
<evidence type="ECO:0000313" key="6">
    <source>
        <dbReference type="EMBL" id="XBP72145.1"/>
    </source>
</evidence>
<keyword evidence="2" id="KW-0229">DNA integration</keyword>
<evidence type="ECO:0000256" key="2">
    <source>
        <dbReference type="ARBA" id="ARBA00022908"/>
    </source>
</evidence>
<organism evidence="6">
    <name type="scientific">Polaromonas hydrogenivorans</name>
    <dbReference type="NCBI Taxonomy" id="335476"/>
    <lineage>
        <taxon>Bacteria</taxon>
        <taxon>Pseudomonadati</taxon>
        <taxon>Pseudomonadota</taxon>
        <taxon>Betaproteobacteria</taxon>
        <taxon>Burkholderiales</taxon>
        <taxon>Comamonadaceae</taxon>
        <taxon>Polaromonas</taxon>
    </lineage>
</organism>
<evidence type="ECO:0000256" key="4">
    <source>
        <dbReference type="ARBA" id="ARBA00023172"/>
    </source>
</evidence>
<gene>
    <name evidence="6" type="ORF">ABLV49_10215</name>
</gene>
<dbReference type="GO" id="GO:0006310">
    <property type="term" value="P:DNA recombination"/>
    <property type="evidence" value="ECO:0007669"/>
    <property type="project" value="UniProtKB-KW"/>
</dbReference>
<dbReference type="SUPFAM" id="SSF47823">
    <property type="entry name" value="lambda integrase-like, N-terminal domain"/>
    <property type="match status" value="1"/>
</dbReference>
<dbReference type="PANTHER" id="PTHR30349:SF81">
    <property type="entry name" value="TYROSINE RECOMBINASE XERC"/>
    <property type="match status" value="1"/>
</dbReference>
<dbReference type="Pfam" id="PF00589">
    <property type="entry name" value="Phage_integrase"/>
    <property type="match status" value="1"/>
</dbReference>
<dbReference type="GO" id="GO:0015074">
    <property type="term" value="P:DNA integration"/>
    <property type="evidence" value="ECO:0007669"/>
    <property type="project" value="UniProtKB-KW"/>
</dbReference>
<proteinExistence type="predicted"/>
<dbReference type="Gene3D" id="1.10.150.130">
    <property type="match status" value="1"/>
</dbReference>
<dbReference type="RefSeq" id="WP_349281477.1">
    <property type="nucleotide sequence ID" value="NZ_CBCSCU010000002.1"/>
</dbReference>
<dbReference type="InterPro" id="IPR010998">
    <property type="entry name" value="Integrase_recombinase_N"/>
</dbReference>
<accession>A0AAU7LWX8</accession>
<evidence type="ECO:0000256" key="3">
    <source>
        <dbReference type="ARBA" id="ARBA00023125"/>
    </source>
</evidence>
<keyword evidence="3" id="KW-0238">DNA-binding</keyword>
<evidence type="ECO:0000256" key="1">
    <source>
        <dbReference type="ARBA" id="ARBA00022829"/>
    </source>
</evidence>
<dbReference type="AlphaFoldDB" id="A0AAU7LWX8"/>
<dbReference type="InterPro" id="IPR050090">
    <property type="entry name" value="Tyrosine_recombinase_XerCD"/>
</dbReference>
<dbReference type="CDD" id="cd00799">
    <property type="entry name" value="INT_Cre_C"/>
    <property type="match status" value="1"/>
</dbReference>
<dbReference type="InterPro" id="IPR002104">
    <property type="entry name" value="Integrase_catalytic"/>
</dbReference>